<evidence type="ECO:0000313" key="1">
    <source>
        <dbReference type="EMBL" id="KAK2179276.1"/>
    </source>
</evidence>
<keyword evidence="2" id="KW-1185">Reference proteome</keyword>
<proteinExistence type="predicted"/>
<dbReference type="EMBL" id="JAODUO010000501">
    <property type="protein sequence ID" value="KAK2179276.1"/>
    <property type="molecule type" value="Genomic_DNA"/>
</dbReference>
<gene>
    <name evidence="1" type="ORF">NP493_500g01018</name>
</gene>
<comment type="caution">
    <text evidence="1">The sequence shown here is derived from an EMBL/GenBank/DDBJ whole genome shotgun (WGS) entry which is preliminary data.</text>
</comment>
<protein>
    <submittedName>
        <fullName evidence="1">Uncharacterized protein</fullName>
    </submittedName>
</protein>
<organism evidence="1 2">
    <name type="scientific">Ridgeia piscesae</name>
    <name type="common">Tubeworm</name>
    <dbReference type="NCBI Taxonomy" id="27915"/>
    <lineage>
        <taxon>Eukaryota</taxon>
        <taxon>Metazoa</taxon>
        <taxon>Spiralia</taxon>
        <taxon>Lophotrochozoa</taxon>
        <taxon>Annelida</taxon>
        <taxon>Polychaeta</taxon>
        <taxon>Sedentaria</taxon>
        <taxon>Canalipalpata</taxon>
        <taxon>Sabellida</taxon>
        <taxon>Siboglinidae</taxon>
        <taxon>Ridgeia</taxon>
    </lineage>
</organism>
<sequence length="109" mass="12379">MPTFDIAHKHGLMKNNQLLIKTKQFWQAASQVQLNTAGFSSRARPGPARPSPDNILLSNICPEQHLLKTYAMLSSYTTHVQDRPCHVGIRRLSLTTGFHHWNNLFLCNV</sequence>
<dbReference type="AlphaFoldDB" id="A0AAD9NSS4"/>
<reference evidence="1" key="1">
    <citation type="journal article" date="2023" name="Mol. Biol. Evol.">
        <title>Third-Generation Sequencing Reveals the Adaptive Role of the Epigenome in Three Deep-Sea Polychaetes.</title>
        <authorList>
            <person name="Perez M."/>
            <person name="Aroh O."/>
            <person name="Sun Y."/>
            <person name="Lan Y."/>
            <person name="Juniper S.K."/>
            <person name="Young C.R."/>
            <person name="Angers B."/>
            <person name="Qian P.Y."/>
        </authorList>
    </citation>
    <scope>NUCLEOTIDE SEQUENCE</scope>
    <source>
        <strain evidence="1">R07B-5</strain>
    </source>
</reference>
<name>A0AAD9NSS4_RIDPI</name>
<accession>A0AAD9NSS4</accession>
<evidence type="ECO:0000313" key="2">
    <source>
        <dbReference type="Proteomes" id="UP001209878"/>
    </source>
</evidence>
<dbReference type="Proteomes" id="UP001209878">
    <property type="component" value="Unassembled WGS sequence"/>
</dbReference>